<gene>
    <name evidence="3" type="ORF">SAMN05421878_10182</name>
</gene>
<evidence type="ECO:0000313" key="3">
    <source>
        <dbReference type="EMBL" id="SDE00883.1"/>
    </source>
</evidence>
<keyword evidence="4" id="KW-1185">Reference proteome</keyword>
<evidence type="ECO:0000256" key="1">
    <source>
        <dbReference type="SAM" id="MobiDB-lite"/>
    </source>
</evidence>
<evidence type="ECO:0000313" key="4">
    <source>
        <dbReference type="Proteomes" id="UP000182744"/>
    </source>
</evidence>
<feature type="domain" description="PKD" evidence="2">
    <location>
        <begin position="212"/>
        <end position="257"/>
    </location>
</feature>
<sequence>MLEHPKPLKRWNSHTYWKVALAFGLLASCMFIIPKVEANGFDRNWLATGNKATVTIVHRDVRSNSAAEAIRHHGSPKSSGSGLWRSGKKPGSGSSRRVYHLLQPAEWELDSQEQVGMAWLGRSRFKPRGTADSANPAAVGTEETAPVMEIDAASLVTIEDVASLVTDGGSFEISPADSWVLINKPVYFMSSVQAHTRQVEVYGFPVVVELMPVRYEWNPGDGSPVFHSTVPGDTWPQGTVTHTYLRPGMYSPQVAVTWRAQFTVEGYTYPVDGEVTTRAQATPFEVIEARARITR</sequence>
<dbReference type="InterPro" id="IPR035986">
    <property type="entry name" value="PKD_dom_sf"/>
</dbReference>
<dbReference type="EMBL" id="FNAU01000001">
    <property type="protein sequence ID" value="SDE00883.1"/>
    <property type="molecule type" value="Genomic_DNA"/>
</dbReference>
<accession>A0A1G6ZEY6</accession>
<dbReference type="Proteomes" id="UP000182744">
    <property type="component" value="Unassembled WGS sequence"/>
</dbReference>
<evidence type="ECO:0000259" key="2">
    <source>
        <dbReference type="PROSITE" id="PS50093"/>
    </source>
</evidence>
<dbReference type="Gene3D" id="2.60.40.10">
    <property type="entry name" value="Immunoglobulins"/>
    <property type="match status" value="1"/>
</dbReference>
<name>A0A1G6ZEY6_9ACTO</name>
<protein>
    <recommendedName>
        <fullName evidence="2">PKD domain-containing protein</fullName>
    </recommendedName>
</protein>
<dbReference type="InterPro" id="IPR000601">
    <property type="entry name" value="PKD_dom"/>
</dbReference>
<organism evidence="3 4">
    <name type="scientific">Actinobaculum suis</name>
    <dbReference type="NCBI Taxonomy" id="1657"/>
    <lineage>
        <taxon>Bacteria</taxon>
        <taxon>Bacillati</taxon>
        <taxon>Actinomycetota</taxon>
        <taxon>Actinomycetes</taxon>
        <taxon>Actinomycetales</taxon>
        <taxon>Actinomycetaceae</taxon>
        <taxon>Actinobaculum</taxon>
    </lineage>
</organism>
<dbReference type="PROSITE" id="PS50093">
    <property type="entry name" value="PKD"/>
    <property type="match status" value="1"/>
</dbReference>
<reference evidence="4" key="1">
    <citation type="submission" date="2016-10" db="EMBL/GenBank/DDBJ databases">
        <authorList>
            <person name="Varghese N."/>
        </authorList>
    </citation>
    <scope>NUCLEOTIDE SEQUENCE [LARGE SCALE GENOMIC DNA]</scope>
    <source>
        <strain evidence="4">DSM 20639</strain>
    </source>
</reference>
<dbReference type="SUPFAM" id="SSF49299">
    <property type="entry name" value="PKD domain"/>
    <property type="match status" value="1"/>
</dbReference>
<dbReference type="PROSITE" id="PS51257">
    <property type="entry name" value="PROKAR_LIPOPROTEIN"/>
    <property type="match status" value="1"/>
</dbReference>
<proteinExistence type="predicted"/>
<dbReference type="GO" id="GO:0005975">
    <property type="term" value="P:carbohydrate metabolic process"/>
    <property type="evidence" value="ECO:0007669"/>
    <property type="project" value="UniProtKB-ARBA"/>
</dbReference>
<dbReference type="AlphaFoldDB" id="A0A1G6ZEY6"/>
<dbReference type="InterPro" id="IPR013783">
    <property type="entry name" value="Ig-like_fold"/>
</dbReference>
<feature type="region of interest" description="Disordered" evidence="1">
    <location>
        <begin position="67"/>
        <end position="95"/>
    </location>
</feature>
<dbReference type="CDD" id="cd00146">
    <property type="entry name" value="PKD"/>
    <property type="match status" value="1"/>
</dbReference>